<dbReference type="AlphaFoldDB" id="X0Y8Q4"/>
<accession>X0Y8Q4</accession>
<proteinExistence type="predicted"/>
<name>X0Y8Q4_9ZZZZ</name>
<feature type="non-terminal residue" evidence="1">
    <location>
        <position position="37"/>
    </location>
</feature>
<evidence type="ECO:0000313" key="1">
    <source>
        <dbReference type="EMBL" id="GAG45098.1"/>
    </source>
</evidence>
<organism evidence="1">
    <name type="scientific">marine sediment metagenome</name>
    <dbReference type="NCBI Taxonomy" id="412755"/>
    <lineage>
        <taxon>unclassified sequences</taxon>
        <taxon>metagenomes</taxon>
        <taxon>ecological metagenomes</taxon>
    </lineage>
</organism>
<protein>
    <submittedName>
        <fullName evidence="1">Uncharacterized protein</fullName>
    </submittedName>
</protein>
<dbReference type="EMBL" id="BARS01054050">
    <property type="protein sequence ID" value="GAG45098.1"/>
    <property type="molecule type" value="Genomic_DNA"/>
</dbReference>
<comment type="caution">
    <text evidence="1">The sequence shown here is derived from an EMBL/GenBank/DDBJ whole genome shotgun (WGS) entry which is preliminary data.</text>
</comment>
<gene>
    <name evidence="1" type="ORF">S01H1_80090</name>
</gene>
<reference evidence="1" key="1">
    <citation type="journal article" date="2014" name="Front. Microbiol.">
        <title>High frequency of phylogenetically diverse reductive dehalogenase-homologous genes in deep subseafloor sedimentary metagenomes.</title>
        <authorList>
            <person name="Kawai M."/>
            <person name="Futagami T."/>
            <person name="Toyoda A."/>
            <person name="Takaki Y."/>
            <person name="Nishi S."/>
            <person name="Hori S."/>
            <person name="Arai W."/>
            <person name="Tsubouchi T."/>
            <person name="Morono Y."/>
            <person name="Uchiyama I."/>
            <person name="Ito T."/>
            <person name="Fujiyama A."/>
            <person name="Inagaki F."/>
            <person name="Takami H."/>
        </authorList>
    </citation>
    <scope>NUCLEOTIDE SEQUENCE</scope>
    <source>
        <strain evidence="1">Expedition CK06-06</strain>
    </source>
</reference>
<sequence length="37" mass="4235">MAEEKTERSADTAVEYLLKKAQEANVETGWDRFQCDA</sequence>